<dbReference type="PANTHER" id="PTHR11229">
    <property type="entry name" value="50S RIBOSOMAL PROTEIN L3"/>
    <property type="match status" value="1"/>
</dbReference>
<evidence type="ECO:0000256" key="3">
    <source>
        <dbReference type="ARBA" id="ARBA00022884"/>
    </source>
</evidence>
<evidence type="ECO:0008006" key="8">
    <source>
        <dbReference type="Google" id="ProtNLM"/>
    </source>
</evidence>
<dbReference type="NCBIfam" id="TIGR03625">
    <property type="entry name" value="L3_bact"/>
    <property type="match status" value="1"/>
</dbReference>
<dbReference type="Gene3D" id="2.40.30.10">
    <property type="entry name" value="Translation factors"/>
    <property type="match status" value="1"/>
</dbReference>
<keyword evidence="2" id="KW-0699">rRNA-binding</keyword>
<gene>
    <name evidence="7" type="ORF">METZ01_LOCUS390202</name>
</gene>
<dbReference type="GO" id="GO:0019843">
    <property type="term" value="F:rRNA binding"/>
    <property type="evidence" value="ECO:0007669"/>
    <property type="project" value="UniProtKB-KW"/>
</dbReference>
<dbReference type="GO" id="GO:0006412">
    <property type="term" value="P:translation"/>
    <property type="evidence" value="ECO:0007669"/>
    <property type="project" value="InterPro"/>
</dbReference>
<dbReference type="GO" id="GO:0022625">
    <property type="term" value="C:cytosolic large ribosomal subunit"/>
    <property type="evidence" value="ECO:0007669"/>
    <property type="project" value="TreeGrafter"/>
</dbReference>
<evidence type="ECO:0000256" key="5">
    <source>
        <dbReference type="ARBA" id="ARBA00023274"/>
    </source>
</evidence>
<evidence type="ECO:0000256" key="4">
    <source>
        <dbReference type="ARBA" id="ARBA00022980"/>
    </source>
</evidence>
<reference evidence="7" key="1">
    <citation type="submission" date="2018-05" db="EMBL/GenBank/DDBJ databases">
        <authorList>
            <person name="Lanie J.A."/>
            <person name="Ng W.-L."/>
            <person name="Kazmierczak K.M."/>
            <person name="Andrzejewski T.M."/>
            <person name="Davidsen T.M."/>
            <person name="Wayne K.J."/>
            <person name="Tettelin H."/>
            <person name="Glass J.I."/>
            <person name="Rusch D."/>
            <person name="Podicherti R."/>
            <person name="Tsui H.-C.T."/>
            <person name="Winkler M.E."/>
        </authorList>
    </citation>
    <scope>NUCLEOTIDE SEQUENCE</scope>
</reference>
<evidence type="ECO:0000256" key="6">
    <source>
        <dbReference type="SAM" id="MobiDB-lite"/>
    </source>
</evidence>
<evidence type="ECO:0000256" key="2">
    <source>
        <dbReference type="ARBA" id="ARBA00022730"/>
    </source>
</evidence>
<proteinExistence type="inferred from homology"/>
<dbReference type="EMBL" id="UINC01146554">
    <property type="protein sequence ID" value="SVD37348.1"/>
    <property type="molecule type" value="Genomic_DNA"/>
</dbReference>
<dbReference type="AlphaFoldDB" id="A0A382UUJ3"/>
<dbReference type="Gene3D" id="3.30.160.810">
    <property type="match status" value="1"/>
</dbReference>
<dbReference type="GO" id="GO:0003735">
    <property type="term" value="F:structural constituent of ribosome"/>
    <property type="evidence" value="ECO:0007669"/>
    <property type="project" value="InterPro"/>
</dbReference>
<dbReference type="Pfam" id="PF00297">
    <property type="entry name" value="Ribosomal_L3"/>
    <property type="match status" value="1"/>
</dbReference>
<keyword evidence="4" id="KW-0689">Ribosomal protein</keyword>
<organism evidence="7">
    <name type="scientific">marine metagenome</name>
    <dbReference type="NCBI Taxonomy" id="408172"/>
    <lineage>
        <taxon>unclassified sequences</taxon>
        <taxon>metagenomes</taxon>
        <taxon>ecological metagenomes</taxon>
    </lineage>
</organism>
<protein>
    <recommendedName>
        <fullName evidence="8">50S ribosomal protein L3</fullName>
    </recommendedName>
</protein>
<accession>A0A382UUJ3</accession>
<dbReference type="SUPFAM" id="SSF50447">
    <property type="entry name" value="Translation proteins"/>
    <property type="match status" value="1"/>
</dbReference>
<feature type="region of interest" description="Disordered" evidence="6">
    <location>
        <begin position="85"/>
        <end position="107"/>
    </location>
</feature>
<evidence type="ECO:0000313" key="7">
    <source>
        <dbReference type="EMBL" id="SVD37348.1"/>
    </source>
</evidence>
<dbReference type="FunFam" id="2.40.30.10:FF:000004">
    <property type="entry name" value="50S ribosomal protein L3"/>
    <property type="match status" value="1"/>
</dbReference>
<feature type="compositionally biased region" description="Basic and acidic residues" evidence="6">
    <location>
        <begin position="200"/>
        <end position="215"/>
    </location>
</feature>
<feature type="region of interest" description="Disordered" evidence="6">
    <location>
        <begin position="186"/>
        <end position="215"/>
    </location>
</feature>
<dbReference type="InterPro" id="IPR019926">
    <property type="entry name" value="Ribosomal_uL3_CS"/>
</dbReference>
<dbReference type="InterPro" id="IPR009000">
    <property type="entry name" value="Transl_B-barrel_sf"/>
</dbReference>
<keyword evidence="5" id="KW-0687">Ribonucleoprotein</keyword>
<sequence length="215" mass="24179">IKVGFGKIKNSKLTKQMKGVFTKKATEPKKILKEFRVNNISEFKEGNEIGLELFKDQKYVDITAKTIGKGFAGVMKRHNFSGNRASHGVSVTHRSHGSTGQNQDPGKVFKGKKMAGHMGNKVRTIQNLEIIKSDLENNLIFVKGSVPGSKNSLVLIRKNVKKIVRTTTLEKNSKIQTQVLKKTEKKLDTIKTSNQQKNLTKTENKKTTEKKEEKK</sequence>
<feature type="non-terminal residue" evidence="7">
    <location>
        <position position="1"/>
    </location>
</feature>
<dbReference type="InterPro" id="IPR019927">
    <property type="entry name" value="Ribosomal_uL3_bac/org-type"/>
</dbReference>
<name>A0A382UUJ3_9ZZZZ</name>
<dbReference type="PANTHER" id="PTHR11229:SF16">
    <property type="entry name" value="LARGE RIBOSOMAL SUBUNIT PROTEIN UL3C"/>
    <property type="match status" value="1"/>
</dbReference>
<comment type="similarity">
    <text evidence="1">Belongs to the universal ribosomal protein uL3 family.</text>
</comment>
<dbReference type="PROSITE" id="PS00474">
    <property type="entry name" value="RIBOSOMAL_L3"/>
    <property type="match status" value="1"/>
</dbReference>
<dbReference type="InterPro" id="IPR000597">
    <property type="entry name" value="Ribosomal_uL3"/>
</dbReference>
<evidence type="ECO:0000256" key="1">
    <source>
        <dbReference type="ARBA" id="ARBA00006540"/>
    </source>
</evidence>
<keyword evidence="3" id="KW-0694">RNA-binding</keyword>